<dbReference type="InterPro" id="IPR001584">
    <property type="entry name" value="Integrase_cat-core"/>
</dbReference>
<evidence type="ECO:0000259" key="7">
    <source>
        <dbReference type="PROSITE" id="PS50994"/>
    </source>
</evidence>
<dbReference type="InterPro" id="IPR012337">
    <property type="entry name" value="RNaseH-like_sf"/>
</dbReference>
<evidence type="ECO:0000256" key="2">
    <source>
        <dbReference type="ARBA" id="ARBA00022578"/>
    </source>
</evidence>
<dbReference type="InterPro" id="IPR017894">
    <property type="entry name" value="HTH_IS21_transposase_type"/>
</dbReference>
<feature type="compositionally biased region" description="Polar residues" evidence="5">
    <location>
        <begin position="11"/>
        <end position="20"/>
    </location>
</feature>
<dbReference type="KEGG" id="mrc:R6Y96_05390"/>
<dbReference type="InterPro" id="IPR054353">
    <property type="entry name" value="IstA-like_C"/>
</dbReference>
<dbReference type="PROSITE" id="PS50994">
    <property type="entry name" value="INTEGRASE"/>
    <property type="match status" value="1"/>
</dbReference>
<evidence type="ECO:0000313" key="9">
    <source>
        <dbReference type="Proteomes" id="UP001305652"/>
    </source>
</evidence>
<evidence type="ECO:0000313" key="8">
    <source>
        <dbReference type="EMBL" id="WOX56761.1"/>
    </source>
</evidence>
<reference evidence="8 9" key="1">
    <citation type="submission" date="2023-10" db="EMBL/GenBank/DDBJ databases">
        <title>The complete genome sequence of Methanoculleus receptaculi DSM 18860.</title>
        <authorList>
            <person name="Lai S.-J."/>
            <person name="You Y.-T."/>
            <person name="Chen S.-C."/>
        </authorList>
    </citation>
    <scope>NUCLEOTIDE SEQUENCE [LARGE SCALE GENOMIC DNA]</scope>
    <source>
        <strain evidence="8 9">DSM 18860</strain>
    </source>
</reference>
<sequence>MLKDLAREQEQNTGRVNISELSRETGLDRKTVRRYLRSDHPPETPHTRNKPSKLDPYKPYIQERLEKYPRLSRVRLIEEIQALGYTGKSTILGDYLRQIRPRVSVLPELRYETKPGEMSQCDWSACHYSSSQGLEQKVNCFSMVLGYSRVQYIEFTPAQDIQTFLTCHLHAFEYFDGVTEVILYDNIKSVVLKRKYPSTASEFHPAFVDLRDHFGFTARLCRIYRPKTKGKVERSIGYVKDNFLYGREFTSLTDLNNCAREWLDDVNNKVHGTTHEIPFDRLPRENLRPISSYPPYIFQKTYERKVSRDCYFSLYGNLYSVPWRYAGRYVDIVVRDGTLQVYADDTVICTHPLLEGKNQRSRQNEHFEGLLNQILDEPCLSPKKKLAAQQPHYQEYPVEERNLELYDTLWEKRL</sequence>
<dbReference type="Pfam" id="PF22483">
    <property type="entry name" value="Mu-transpos_C_2"/>
    <property type="match status" value="1"/>
</dbReference>
<evidence type="ECO:0000256" key="4">
    <source>
        <dbReference type="ARBA" id="ARBA00023172"/>
    </source>
</evidence>
<dbReference type="GO" id="GO:0015074">
    <property type="term" value="P:DNA integration"/>
    <property type="evidence" value="ECO:0007669"/>
    <property type="project" value="InterPro"/>
</dbReference>
<feature type="compositionally biased region" description="Basic and acidic residues" evidence="5">
    <location>
        <begin position="21"/>
        <end position="58"/>
    </location>
</feature>
<keyword evidence="4" id="KW-0233">DNA recombination</keyword>
<evidence type="ECO:0000256" key="1">
    <source>
        <dbReference type="ARBA" id="ARBA00009277"/>
    </source>
</evidence>
<feature type="domain" description="Integrase catalytic" evidence="7">
    <location>
        <begin position="111"/>
        <end position="286"/>
    </location>
</feature>
<dbReference type="AlphaFoldDB" id="A0AAX4FUE1"/>
<dbReference type="Gene3D" id="3.30.420.10">
    <property type="entry name" value="Ribonuclease H-like superfamily/Ribonuclease H"/>
    <property type="match status" value="1"/>
</dbReference>
<name>A0AAX4FUE1_9EURY</name>
<dbReference type="GO" id="GO:0006310">
    <property type="term" value="P:DNA recombination"/>
    <property type="evidence" value="ECO:0007669"/>
    <property type="project" value="UniProtKB-KW"/>
</dbReference>
<dbReference type="Pfam" id="PF00665">
    <property type="entry name" value="rve"/>
    <property type="match status" value="1"/>
</dbReference>
<evidence type="ECO:0000256" key="3">
    <source>
        <dbReference type="ARBA" id="ARBA00023125"/>
    </source>
</evidence>
<protein>
    <submittedName>
        <fullName evidence="8">IS21 family transposase</fullName>
    </submittedName>
</protein>
<comment type="similarity">
    <text evidence="1">Belongs to the transposase IS21/IS408/IS1162 family.</text>
</comment>
<dbReference type="GeneID" id="85732569"/>
<organism evidence="8 9">
    <name type="scientific">Methanoculleus receptaculi</name>
    <dbReference type="NCBI Taxonomy" id="394967"/>
    <lineage>
        <taxon>Archaea</taxon>
        <taxon>Methanobacteriati</taxon>
        <taxon>Methanobacteriota</taxon>
        <taxon>Stenosarchaea group</taxon>
        <taxon>Methanomicrobia</taxon>
        <taxon>Methanomicrobiales</taxon>
        <taxon>Methanomicrobiaceae</taxon>
        <taxon>Methanoculleus</taxon>
    </lineage>
</organism>
<dbReference type="PROSITE" id="PS50531">
    <property type="entry name" value="HTH_IS21"/>
    <property type="match status" value="1"/>
</dbReference>
<keyword evidence="3" id="KW-0238">DNA-binding</keyword>
<dbReference type="GO" id="GO:0003677">
    <property type="term" value="F:DNA binding"/>
    <property type="evidence" value="ECO:0007669"/>
    <property type="project" value="UniProtKB-KW"/>
</dbReference>
<dbReference type="InterPro" id="IPR036397">
    <property type="entry name" value="RNaseH_sf"/>
</dbReference>
<proteinExistence type="inferred from homology"/>
<dbReference type="NCBIfam" id="NF033546">
    <property type="entry name" value="transpos_IS21"/>
    <property type="match status" value="1"/>
</dbReference>
<keyword evidence="2" id="KW-0815">Transposition</keyword>
<evidence type="ECO:0000259" key="6">
    <source>
        <dbReference type="PROSITE" id="PS50531"/>
    </source>
</evidence>
<feature type="compositionally biased region" description="Basic and acidic residues" evidence="5">
    <location>
        <begin position="1"/>
        <end position="10"/>
    </location>
</feature>
<feature type="domain" description="HTH IS21-type" evidence="6">
    <location>
        <begin position="3"/>
        <end position="65"/>
    </location>
</feature>
<dbReference type="PANTHER" id="PTHR35004:SF6">
    <property type="entry name" value="TRANSPOSASE"/>
    <property type="match status" value="1"/>
</dbReference>
<dbReference type="RefSeq" id="WP_318620167.1">
    <property type="nucleotide sequence ID" value="NZ_CP137642.1"/>
</dbReference>
<dbReference type="Proteomes" id="UP001305652">
    <property type="component" value="Chromosome"/>
</dbReference>
<gene>
    <name evidence="8" type="primary">istA</name>
    <name evidence="8" type="ORF">R6Y96_05390</name>
</gene>
<dbReference type="PANTHER" id="PTHR35004">
    <property type="entry name" value="TRANSPOSASE RV3428C-RELATED"/>
    <property type="match status" value="1"/>
</dbReference>
<feature type="region of interest" description="Disordered" evidence="5">
    <location>
        <begin position="1"/>
        <end position="58"/>
    </location>
</feature>
<accession>A0AAX4FUE1</accession>
<evidence type="ECO:0000256" key="5">
    <source>
        <dbReference type="SAM" id="MobiDB-lite"/>
    </source>
</evidence>
<dbReference type="GO" id="GO:0032196">
    <property type="term" value="P:transposition"/>
    <property type="evidence" value="ECO:0007669"/>
    <property type="project" value="UniProtKB-KW"/>
</dbReference>
<dbReference type="SUPFAM" id="SSF53098">
    <property type="entry name" value="Ribonuclease H-like"/>
    <property type="match status" value="1"/>
</dbReference>
<dbReference type="EMBL" id="CP137642">
    <property type="protein sequence ID" value="WOX56761.1"/>
    <property type="molecule type" value="Genomic_DNA"/>
</dbReference>
<keyword evidence="9" id="KW-1185">Reference proteome</keyword>